<dbReference type="InterPro" id="IPR013766">
    <property type="entry name" value="Thioredoxin_domain"/>
</dbReference>
<dbReference type="PIRSF" id="PIRSF000239">
    <property type="entry name" value="AHPC"/>
    <property type="match status" value="1"/>
</dbReference>
<evidence type="ECO:0000256" key="1">
    <source>
        <dbReference type="ARBA" id="ARBA00023002"/>
    </source>
</evidence>
<name>A0A1H3H7R6_9EURY</name>
<sequence length="164" mass="18407">MVHVGDEAPDFTVPLAGGEAYNDLTEFTLSDRIGDGPIVLAFYPAAFTSGCTEEMCTFSDRLRSFEELDADVYGISVDLPFAQNVWIDEEDLSIPMLSDWNHEVIRTYDVVYPDMYDQVEAAQRSVFVIDDDGIVTYRWVRDGDNPDFGTLVSEVRDAVADARE</sequence>
<evidence type="ECO:0000313" key="6">
    <source>
        <dbReference type="Proteomes" id="UP000199079"/>
    </source>
</evidence>
<keyword evidence="1" id="KW-0560">Oxidoreductase</keyword>
<organism evidence="5 6">
    <name type="scientific">Halopenitus persicus</name>
    <dbReference type="NCBI Taxonomy" id="1048396"/>
    <lineage>
        <taxon>Archaea</taxon>
        <taxon>Methanobacteriati</taxon>
        <taxon>Methanobacteriota</taxon>
        <taxon>Stenosarchaea group</taxon>
        <taxon>Halobacteria</taxon>
        <taxon>Halobacteriales</taxon>
        <taxon>Haloferacaceae</taxon>
        <taxon>Halopenitus</taxon>
    </lineage>
</organism>
<dbReference type="GO" id="GO:0016491">
    <property type="term" value="F:oxidoreductase activity"/>
    <property type="evidence" value="ECO:0007669"/>
    <property type="project" value="UniProtKB-KW"/>
</dbReference>
<dbReference type="InterPro" id="IPR036249">
    <property type="entry name" value="Thioredoxin-like_sf"/>
</dbReference>
<dbReference type="Gene3D" id="3.40.30.10">
    <property type="entry name" value="Glutaredoxin"/>
    <property type="match status" value="1"/>
</dbReference>
<dbReference type="PROSITE" id="PS51352">
    <property type="entry name" value="THIOREDOXIN_2"/>
    <property type="match status" value="1"/>
</dbReference>
<dbReference type="EMBL" id="FNPC01000003">
    <property type="protein sequence ID" value="SDY11536.1"/>
    <property type="molecule type" value="Genomic_DNA"/>
</dbReference>
<dbReference type="PANTHER" id="PTHR43110:SF1">
    <property type="entry name" value="THIOL PEROXIDASE"/>
    <property type="match status" value="1"/>
</dbReference>
<evidence type="ECO:0000259" key="4">
    <source>
        <dbReference type="PROSITE" id="PS51352"/>
    </source>
</evidence>
<gene>
    <name evidence="5" type="ORF">SAMN05216564_103155</name>
</gene>
<proteinExistence type="predicted"/>
<dbReference type="SUPFAM" id="SSF52833">
    <property type="entry name" value="Thioredoxin-like"/>
    <property type="match status" value="1"/>
</dbReference>
<protein>
    <submittedName>
        <fullName evidence="5">Peroxiredoxin</fullName>
    </submittedName>
</protein>
<keyword evidence="2" id="KW-0676">Redox-active center</keyword>
<evidence type="ECO:0000313" key="5">
    <source>
        <dbReference type="EMBL" id="SDY11536.1"/>
    </source>
</evidence>
<reference evidence="6" key="1">
    <citation type="submission" date="2016-10" db="EMBL/GenBank/DDBJ databases">
        <authorList>
            <person name="Varghese N."/>
            <person name="Submissions S."/>
        </authorList>
    </citation>
    <scope>NUCLEOTIDE SEQUENCE [LARGE SCALE GENOMIC DNA]</scope>
    <source>
        <strain evidence="6">DC30,IBRC 10041,KCTC 4046</strain>
    </source>
</reference>
<dbReference type="RefSeq" id="WP_092731410.1">
    <property type="nucleotide sequence ID" value="NZ_FNPC01000003.1"/>
</dbReference>
<dbReference type="InterPro" id="IPR050455">
    <property type="entry name" value="Tpx_Peroxidase_subfamily"/>
</dbReference>
<dbReference type="Pfam" id="PF00578">
    <property type="entry name" value="AhpC-TSA"/>
    <property type="match status" value="1"/>
</dbReference>
<dbReference type="InterPro" id="IPR024706">
    <property type="entry name" value="Peroxiredoxin_AhpC-typ"/>
</dbReference>
<dbReference type="InterPro" id="IPR000866">
    <property type="entry name" value="AhpC/TSA"/>
</dbReference>
<accession>A0A1H3H7R6</accession>
<dbReference type="OrthoDB" id="6924at2157"/>
<evidence type="ECO:0000256" key="2">
    <source>
        <dbReference type="ARBA" id="ARBA00023284"/>
    </source>
</evidence>
<dbReference type="GO" id="GO:0016209">
    <property type="term" value="F:antioxidant activity"/>
    <property type="evidence" value="ECO:0007669"/>
    <property type="project" value="InterPro"/>
</dbReference>
<dbReference type="PANTHER" id="PTHR43110">
    <property type="entry name" value="THIOL PEROXIDASE"/>
    <property type="match status" value="1"/>
</dbReference>
<keyword evidence="6" id="KW-1185">Reference proteome</keyword>
<feature type="domain" description="Thioredoxin" evidence="4">
    <location>
        <begin position="2"/>
        <end position="164"/>
    </location>
</feature>
<dbReference type="Proteomes" id="UP000199079">
    <property type="component" value="Unassembled WGS sequence"/>
</dbReference>
<evidence type="ECO:0000256" key="3">
    <source>
        <dbReference type="PIRSR" id="PIRSR000239-1"/>
    </source>
</evidence>
<dbReference type="AlphaFoldDB" id="A0A1H3H7R6"/>
<feature type="active site" description="Cysteine sulfenic acid (-SOH) intermediate; for peroxidase activity" evidence="3">
    <location>
        <position position="51"/>
    </location>
</feature>